<comment type="subcellular location">
    <subcellularLocation>
        <location evidence="1">Membrane</location>
        <topology evidence="1">Multi-pass membrane protein</topology>
    </subcellularLocation>
</comment>
<dbReference type="SMART" id="SM00014">
    <property type="entry name" value="acidPPc"/>
    <property type="match status" value="1"/>
</dbReference>
<feature type="transmembrane region" description="Helical" evidence="5">
    <location>
        <begin position="227"/>
        <end position="247"/>
    </location>
</feature>
<dbReference type="Proteomes" id="UP000318582">
    <property type="component" value="Unassembled WGS sequence"/>
</dbReference>
<dbReference type="EMBL" id="QEAQ01000056">
    <property type="protein sequence ID" value="TPX57207.1"/>
    <property type="molecule type" value="Genomic_DNA"/>
</dbReference>
<feature type="transmembrane region" description="Helical" evidence="5">
    <location>
        <begin position="276"/>
        <end position="294"/>
    </location>
</feature>
<dbReference type="GO" id="GO:0016020">
    <property type="term" value="C:membrane"/>
    <property type="evidence" value="ECO:0007669"/>
    <property type="project" value="UniProtKB-SubCell"/>
</dbReference>
<dbReference type="Pfam" id="PF14378">
    <property type="entry name" value="PAP2_3"/>
    <property type="match status" value="1"/>
</dbReference>
<evidence type="ECO:0000256" key="5">
    <source>
        <dbReference type="SAM" id="Phobius"/>
    </source>
</evidence>
<evidence type="ECO:0000256" key="4">
    <source>
        <dbReference type="ARBA" id="ARBA00023136"/>
    </source>
</evidence>
<keyword evidence="2 5" id="KW-0812">Transmembrane</keyword>
<dbReference type="AlphaFoldDB" id="A0A507E1G3"/>
<evidence type="ECO:0000256" key="2">
    <source>
        <dbReference type="ARBA" id="ARBA00022692"/>
    </source>
</evidence>
<feature type="transmembrane region" description="Helical" evidence="5">
    <location>
        <begin position="79"/>
        <end position="112"/>
    </location>
</feature>
<keyword evidence="4 5" id="KW-0472">Membrane</keyword>
<evidence type="ECO:0000259" key="6">
    <source>
        <dbReference type="SMART" id="SM00014"/>
    </source>
</evidence>
<feature type="domain" description="Phosphatidic acid phosphatase type 2/haloperoxidase" evidence="6">
    <location>
        <begin position="159"/>
        <end position="295"/>
    </location>
</feature>
<evidence type="ECO:0000256" key="3">
    <source>
        <dbReference type="ARBA" id="ARBA00022989"/>
    </source>
</evidence>
<gene>
    <name evidence="7" type="ORF">PhCBS80983_g03984</name>
</gene>
<dbReference type="InterPro" id="IPR036938">
    <property type="entry name" value="PAP2/HPO_sf"/>
</dbReference>
<dbReference type="PANTHER" id="PTHR31310:SF7">
    <property type="entry name" value="PA-PHOSPHATASE RELATED-FAMILY PROTEIN DDB_G0268928"/>
    <property type="match status" value="1"/>
</dbReference>
<evidence type="ECO:0000313" key="7">
    <source>
        <dbReference type="EMBL" id="TPX57207.1"/>
    </source>
</evidence>
<dbReference type="PANTHER" id="PTHR31310">
    <property type="match status" value="1"/>
</dbReference>
<feature type="transmembrane region" description="Helical" evidence="5">
    <location>
        <begin position="124"/>
        <end position="151"/>
    </location>
</feature>
<keyword evidence="3 5" id="KW-1133">Transmembrane helix</keyword>
<dbReference type="InterPro" id="IPR000326">
    <property type="entry name" value="PAP2/HPO"/>
</dbReference>
<dbReference type="InterPro" id="IPR052185">
    <property type="entry name" value="IPC_Synthase-Related"/>
</dbReference>
<dbReference type="SUPFAM" id="SSF48317">
    <property type="entry name" value="Acid phosphatase/Vanadium-dependent haloperoxidase"/>
    <property type="match status" value="1"/>
</dbReference>
<sequence>MAPPSLRRLCFFQPRGCFHSADDVCSPFCRFVKSAVLAVLPIGLWLVLFSCAQFIPSSWRPAISVDVLPALDELLFDNSLGLLSFASILVAGGWLVTGSSLSTLLVFVPLVLRGLRDLAAVPSTAADVLAFLPYGVLHYISPAIFAVWLWWYAGVQTAVVFAQAFGAQNCLGVITQVVFPTAAPWYNDLYGFAPATYSMPGNPGGLARVDKLFGTHMYGNAFNNSPLVFGAMPSLHSGFAVLIMLFAMHFSRRLGSALMLYMCWQWWATMYLRHHYMSDLLVGALYSTVTYMFSRRYLARVSSLGYHGSSDYKLLDVVVMNDVLGGKHDFSGREQSGMWNEAILKSRRAGERDSLVMMTVPLDGIMVDDSN</sequence>
<name>A0A507E1G3_9FUNG</name>
<accession>A0A507E1G3</accession>
<comment type="caution">
    <text evidence="7">The sequence shown here is derived from an EMBL/GenBank/DDBJ whole genome shotgun (WGS) entry which is preliminary data.</text>
</comment>
<dbReference type="CDD" id="cd03386">
    <property type="entry name" value="PAP2_Aur1_like"/>
    <property type="match status" value="1"/>
</dbReference>
<protein>
    <recommendedName>
        <fullName evidence="6">Phosphatidic acid phosphatase type 2/haloperoxidase domain-containing protein</fullName>
    </recommendedName>
</protein>
<proteinExistence type="predicted"/>
<keyword evidence="8" id="KW-1185">Reference proteome</keyword>
<evidence type="ECO:0000313" key="8">
    <source>
        <dbReference type="Proteomes" id="UP000318582"/>
    </source>
</evidence>
<dbReference type="STRING" id="109895.A0A507E1G3"/>
<reference evidence="7 8" key="1">
    <citation type="journal article" date="2019" name="Sci. Rep.">
        <title>Comparative genomics of chytrid fungi reveal insights into the obligate biotrophic and pathogenic lifestyle of Synchytrium endobioticum.</title>
        <authorList>
            <person name="van de Vossenberg B.T.L.H."/>
            <person name="Warris S."/>
            <person name="Nguyen H.D.T."/>
            <person name="van Gent-Pelzer M.P.E."/>
            <person name="Joly D.L."/>
            <person name="van de Geest H.C."/>
            <person name="Bonants P.J.M."/>
            <person name="Smith D.S."/>
            <person name="Levesque C.A."/>
            <person name="van der Lee T.A.J."/>
        </authorList>
    </citation>
    <scope>NUCLEOTIDE SEQUENCE [LARGE SCALE GENOMIC DNA]</scope>
    <source>
        <strain evidence="7 8">CBS 809.83</strain>
    </source>
</reference>
<dbReference type="InterPro" id="IPR026841">
    <property type="entry name" value="Aur1/Ipt1"/>
</dbReference>
<evidence type="ECO:0000256" key="1">
    <source>
        <dbReference type="ARBA" id="ARBA00004141"/>
    </source>
</evidence>
<feature type="transmembrane region" description="Helical" evidence="5">
    <location>
        <begin position="36"/>
        <end position="59"/>
    </location>
</feature>
<organism evidence="7 8">
    <name type="scientific">Powellomyces hirtus</name>
    <dbReference type="NCBI Taxonomy" id="109895"/>
    <lineage>
        <taxon>Eukaryota</taxon>
        <taxon>Fungi</taxon>
        <taxon>Fungi incertae sedis</taxon>
        <taxon>Chytridiomycota</taxon>
        <taxon>Chytridiomycota incertae sedis</taxon>
        <taxon>Chytridiomycetes</taxon>
        <taxon>Spizellomycetales</taxon>
        <taxon>Powellomycetaceae</taxon>
        <taxon>Powellomyces</taxon>
    </lineage>
</organism>